<dbReference type="HAMAP" id="MF_00984">
    <property type="entry name" value="SSB"/>
    <property type="match status" value="1"/>
</dbReference>
<feature type="compositionally biased region" description="Acidic residues" evidence="4">
    <location>
        <begin position="152"/>
        <end position="162"/>
    </location>
</feature>
<reference evidence="5" key="1">
    <citation type="submission" date="2022-08" db="EMBL/GenBank/DDBJ databases">
        <authorList>
            <person name="Wang H."/>
        </authorList>
    </citation>
    <scope>NUCLEOTIDE SEQUENCE</scope>
    <source>
        <strain evidence="5">PS10</strain>
    </source>
</reference>
<reference evidence="5" key="2">
    <citation type="journal article" date="2023" name="Microorganisms">
        <title>Isolation and Genomic Characteristics of Cat-Borne Campylobacter felis sp. nov. and Sheep-Borne Campylobacter ovis sp. nov.</title>
        <authorList>
            <person name="Wang H."/>
            <person name="Li Y."/>
            <person name="Gu Y."/>
            <person name="Zhou G."/>
            <person name="Chen X."/>
            <person name="Zhang X."/>
            <person name="Shao Z."/>
            <person name="Zhang J."/>
            <person name="Zhang M."/>
        </authorList>
    </citation>
    <scope>NUCLEOTIDE SEQUENCE</scope>
    <source>
        <strain evidence="5">PS10</strain>
    </source>
</reference>
<feature type="region of interest" description="Disordered" evidence="4">
    <location>
        <begin position="121"/>
        <end position="162"/>
    </location>
</feature>
<sequence>MFNKVILVGNLTKDVQQGTSPQGIAYAKSALAVSRKYKTQNGQIADEVCFIDLVFFGNTAKIAGQYLQKGSKILVEGRLKFDTWCDDYGNTRQKHSVQVESLEMLGSKQESEATNALKAPPLNQANAFNPPPQNNAFKAPPQTFTPPPNEQIYDENGDEIPF</sequence>
<dbReference type="InterPro" id="IPR011344">
    <property type="entry name" value="ssDNA-bd"/>
</dbReference>
<comment type="subunit">
    <text evidence="2">Homotetramer.</text>
</comment>
<gene>
    <name evidence="5" type="primary">ssb</name>
    <name evidence="5" type="ORF">NYG85_11565</name>
</gene>
<proteinExistence type="inferred from homology"/>
<evidence type="ECO:0000256" key="1">
    <source>
        <dbReference type="ARBA" id="ARBA00023125"/>
    </source>
</evidence>
<dbReference type="PANTHER" id="PTHR10302">
    <property type="entry name" value="SINGLE-STRANDED DNA-BINDING PROTEIN"/>
    <property type="match status" value="1"/>
</dbReference>
<dbReference type="SUPFAM" id="SSF50249">
    <property type="entry name" value="Nucleic acid-binding proteins"/>
    <property type="match status" value="1"/>
</dbReference>
<dbReference type="Pfam" id="PF00436">
    <property type="entry name" value="SSB"/>
    <property type="match status" value="1"/>
</dbReference>
<comment type="caution">
    <text evidence="2">Lacks conserved residue(s) required for the propagation of feature annotation.</text>
</comment>
<organism evidence="5 6">
    <name type="scientific">Campylobacter gastrosuis</name>
    <dbReference type="NCBI Taxonomy" id="2974576"/>
    <lineage>
        <taxon>Bacteria</taxon>
        <taxon>Pseudomonadati</taxon>
        <taxon>Campylobacterota</taxon>
        <taxon>Epsilonproteobacteria</taxon>
        <taxon>Campylobacterales</taxon>
        <taxon>Campylobacteraceae</taxon>
        <taxon>Campylobacter</taxon>
    </lineage>
</organism>
<dbReference type="RefSeq" id="WP_284938789.1">
    <property type="nucleotide sequence ID" value="NZ_JANURM010000033.1"/>
</dbReference>
<dbReference type="PANTHER" id="PTHR10302:SF27">
    <property type="entry name" value="SINGLE-STRANDED DNA-BINDING PROTEIN"/>
    <property type="match status" value="1"/>
</dbReference>
<dbReference type="NCBIfam" id="TIGR00621">
    <property type="entry name" value="ssb"/>
    <property type="match status" value="1"/>
</dbReference>
<name>A0ABT7HSU1_9BACT</name>
<dbReference type="PROSITE" id="PS50935">
    <property type="entry name" value="SSB"/>
    <property type="match status" value="1"/>
</dbReference>
<protein>
    <recommendedName>
        <fullName evidence="2 3">Single-stranded DNA-binding protein</fullName>
        <shortName evidence="2">SSB</shortName>
    </recommendedName>
</protein>
<evidence type="ECO:0000313" key="5">
    <source>
        <dbReference type="EMBL" id="MDL0089992.1"/>
    </source>
</evidence>
<feature type="compositionally biased region" description="Low complexity" evidence="4">
    <location>
        <begin position="121"/>
        <end position="142"/>
    </location>
</feature>
<accession>A0ABT7HSU1</accession>
<dbReference type="GO" id="GO:0003677">
    <property type="term" value="F:DNA binding"/>
    <property type="evidence" value="ECO:0007669"/>
    <property type="project" value="UniProtKB-KW"/>
</dbReference>
<evidence type="ECO:0000256" key="3">
    <source>
        <dbReference type="PIRNR" id="PIRNR002070"/>
    </source>
</evidence>
<dbReference type="Gene3D" id="2.40.50.140">
    <property type="entry name" value="Nucleic acid-binding proteins"/>
    <property type="match status" value="1"/>
</dbReference>
<dbReference type="InterPro" id="IPR012340">
    <property type="entry name" value="NA-bd_OB-fold"/>
</dbReference>
<dbReference type="EMBL" id="JANURM010000033">
    <property type="protein sequence ID" value="MDL0089992.1"/>
    <property type="molecule type" value="Genomic_DNA"/>
</dbReference>
<evidence type="ECO:0000256" key="2">
    <source>
        <dbReference type="HAMAP-Rule" id="MF_00984"/>
    </source>
</evidence>
<keyword evidence="1 2" id="KW-0238">DNA-binding</keyword>
<dbReference type="Proteomes" id="UP001173801">
    <property type="component" value="Unassembled WGS sequence"/>
</dbReference>
<comment type="caution">
    <text evidence="5">The sequence shown here is derived from an EMBL/GenBank/DDBJ whole genome shotgun (WGS) entry which is preliminary data.</text>
</comment>
<dbReference type="PIRSF" id="PIRSF002070">
    <property type="entry name" value="SSB"/>
    <property type="match status" value="1"/>
</dbReference>
<evidence type="ECO:0000313" key="6">
    <source>
        <dbReference type="Proteomes" id="UP001173801"/>
    </source>
</evidence>
<keyword evidence="6" id="KW-1185">Reference proteome</keyword>
<evidence type="ECO:0000256" key="4">
    <source>
        <dbReference type="SAM" id="MobiDB-lite"/>
    </source>
</evidence>
<dbReference type="CDD" id="cd04496">
    <property type="entry name" value="SSB_OBF"/>
    <property type="match status" value="1"/>
</dbReference>
<dbReference type="InterPro" id="IPR000424">
    <property type="entry name" value="Primosome_PriB/ssb"/>
</dbReference>